<feature type="domain" description="MurNAc-LAA" evidence="2">
    <location>
        <begin position="125"/>
        <end position="234"/>
    </location>
</feature>
<dbReference type="eggNOG" id="COG0860">
    <property type="taxonomic scope" value="Bacteria"/>
</dbReference>
<dbReference type="HOGENOM" id="CLU_014322_7_1_9"/>
<dbReference type="EMBL" id="CP000612">
    <property type="protein sequence ID" value="ABO51086.1"/>
    <property type="molecule type" value="Genomic_DNA"/>
</dbReference>
<dbReference type="GO" id="GO:0030288">
    <property type="term" value="C:outer membrane-bounded periplasmic space"/>
    <property type="evidence" value="ECO:0007669"/>
    <property type="project" value="TreeGrafter"/>
</dbReference>
<dbReference type="PANTHER" id="PTHR30404:SF0">
    <property type="entry name" value="N-ACETYLMURAMOYL-L-ALANINE AMIDASE AMIC"/>
    <property type="match status" value="1"/>
</dbReference>
<protein>
    <submittedName>
        <fullName evidence="3">Cell wall hydrolase/autolysin</fullName>
    </submittedName>
</protein>
<dbReference type="Pfam" id="PF01520">
    <property type="entry name" value="Amidase_3"/>
    <property type="match status" value="1"/>
</dbReference>
<evidence type="ECO:0000313" key="3">
    <source>
        <dbReference type="EMBL" id="ABO51086.1"/>
    </source>
</evidence>
<dbReference type="SUPFAM" id="SSF53187">
    <property type="entry name" value="Zn-dependent exopeptidases"/>
    <property type="match status" value="1"/>
</dbReference>
<evidence type="ECO:0000313" key="4">
    <source>
        <dbReference type="Proteomes" id="UP000001556"/>
    </source>
</evidence>
<keyword evidence="1 3" id="KW-0378">Hydrolase</keyword>
<dbReference type="CDD" id="cd02696">
    <property type="entry name" value="MurNAc-LAA"/>
    <property type="match status" value="1"/>
</dbReference>
<dbReference type="GO" id="GO:0009253">
    <property type="term" value="P:peptidoglycan catabolic process"/>
    <property type="evidence" value="ECO:0007669"/>
    <property type="project" value="InterPro"/>
</dbReference>
<dbReference type="Gene3D" id="3.40.630.40">
    <property type="entry name" value="Zn-dependent exopeptidases"/>
    <property type="match status" value="1"/>
</dbReference>
<dbReference type="GO" id="GO:0008745">
    <property type="term" value="F:N-acetylmuramoyl-L-alanine amidase activity"/>
    <property type="evidence" value="ECO:0007669"/>
    <property type="project" value="InterPro"/>
</dbReference>
<accession>A4J7N3</accession>
<dbReference type="Proteomes" id="UP000001556">
    <property type="component" value="Chromosome"/>
</dbReference>
<dbReference type="SMART" id="SM00646">
    <property type="entry name" value="Ami_3"/>
    <property type="match status" value="1"/>
</dbReference>
<evidence type="ECO:0000256" key="1">
    <source>
        <dbReference type="ARBA" id="ARBA00022801"/>
    </source>
</evidence>
<name>A4J7N3_DESRM</name>
<evidence type="ECO:0000259" key="2">
    <source>
        <dbReference type="SMART" id="SM00646"/>
    </source>
</evidence>
<dbReference type="InterPro" id="IPR002508">
    <property type="entry name" value="MurNAc-LAA_cat"/>
</dbReference>
<reference evidence="3 4" key="1">
    <citation type="submission" date="2007-03" db="EMBL/GenBank/DDBJ databases">
        <title>Complete sequence of Desulfotomaculum reducens MI-1.</title>
        <authorList>
            <consortium name="US DOE Joint Genome Institute"/>
            <person name="Copeland A."/>
            <person name="Lucas S."/>
            <person name="Lapidus A."/>
            <person name="Barry K."/>
            <person name="Detter J.C."/>
            <person name="Glavina del Rio T."/>
            <person name="Hammon N."/>
            <person name="Israni S."/>
            <person name="Dalin E."/>
            <person name="Tice H."/>
            <person name="Pitluck S."/>
            <person name="Sims D."/>
            <person name="Brettin T."/>
            <person name="Bruce D."/>
            <person name="Han C."/>
            <person name="Tapia R."/>
            <person name="Schmutz J."/>
            <person name="Larimer F."/>
            <person name="Land M."/>
            <person name="Hauser L."/>
            <person name="Kyrpides N."/>
            <person name="Kim E."/>
            <person name="Tebo B.M."/>
            <person name="Richardson P."/>
        </authorList>
    </citation>
    <scope>NUCLEOTIDE SEQUENCE [LARGE SCALE GENOMIC DNA]</scope>
    <source>
        <strain evidence="3 4">MI-1</strain>
    </source>
</reference>
<organism evidence="3 4">
    <name type="scientific">Desulforamulus reducens (strain ATCC BAA-1160 / DSM 100696 / MI-1)</name>
    <name type="common">Desulfotomaculum reducens</name>
    <dbReference type="NCBI Taxonomy" id="349161"/>
    <lineage>
        <taxon>Bacteria</taxon>
        <taxon>Bacillati</taxon>
        <taxon>Bacillota</taxon>
        <taxon>Clostridia</taxon>
        <taxon>Eubacteriales</taxon>
        <taxon>Peptococcaceae</taxon>
        <taxon>Desulforamulus</taxon>
    </lineage>
</organism>
<proteinExistence type="predicted"/>
<gene>
    <name evidence="3" type="ordered locus">Dred_2576</name>
</gene>
<dbReference type="InterPro" id="IPR050695">
    <property type="entry name" value="N-acetylmuramoyl_amidase_3"/>
</dbReference>
<dbReference type="OrthoDB" id="9772024at2"/>
<dbReference type="STRING" id="349161.Dred_2576"/>
<keyword evidence="4" id="KW-1185">Reference proteome</keyword>
<sequence length="240" mass="27100">MYIKGPYRKKRNPWFLPILVVVILLPAGVFLKGCLYRSEAKPPPKPQKKPISNHVLIIDPGHGGTDPGACREGIMEKDINLAIAKRVAKHIEGHRVRLTREKDVDFVQKGVYTRDAERQDLESRIDLAQKYHGEVFVSIHINTGEGQDSGVLVYYDPKDPASTRLAQAIQLEANNLPDSPDKKPRPDDFYLFNNLKIPVVIVEAGWLCNPTERKRLMDPVYQEQVANAIARGITNFLDTL</sequence>
<dbReference type="PANTHER" id="PTHR30404">
    <property type="entry name" value="N-ACETYLMURAMOYL-L-ALANINE AMIDASE"/>
    <property type="match status" value="1"/>
</dbReference>
<dbReference type="AlphaFoldDB" id="A4J7N3"/>
<dbReference type="KEGG" id="drm:Dred_2576"/>